<evidence type="ECO:0000313" key="3">
    <source>
        <dbReference type="Proteomes" id="UP001153269"/>
    </source>
</evidence>
<proteinExistence type="predicted"/>
<gene>
    <name evidence="2" type="ORF">PLEPLA_LOCUS45500</name>
</gene>
<feature type="transmembrane region" description="Helical" evidence="1">
    <location>
        <begin position="6"/>
        <end position="28"/>
    </location>
</feature>
<name>A0A9N7W030_PLEPL</name>
<dbReference type="AlphaFoldDB" id="A0A9N7W030"/>
<accession>A0A9N7W030</accession>
<reference evidence="2" key="1">
    <citation type="submission" date="2020-03" db="EMBL/GenBank/DDBJ databases">
        <authorList>
            <person name="Weist P."/>
        </authorList>
    </citation>
    <scope>NUCLEOTIDE SEQUENCE</scope>
</reference>
<keyword evidence="3" id="KW-1185">Reference proteome</keyword>
<keyword evidence="1" id="KW-1133">Transmembrane helix</keyword>
<comment type="caution">
    <text evidence="2">The sequence shown here is derived from an EMBL/GenBank/DDBJ whole genome shotgun (WGS) entry which is preliminary data.</text>
</comment>
<protein>
    <submittedName>
        <fullName evidence="2">Uncharacterized protein</fullName>
    </submittedName>
</protein>
<organism evidence="2 3">
    <name type="scientific">Pleuronectes platessa</name>
    <name type="common">European plaice</name>
    <dbReference type="NCBI Taxonomy" id="8262"/>
    <lineage>
        <taxon>Eukaryota</taxon>
        <taxon>Metazoa</taxon>
        <taxon>Chordata</taxon>
        <taxon>Craniata</taxon>
        <taxon>Vertebrata</taxon>
        <taxon>Euteleostomi</taxon>
        <taxon>Actinopterygii</taxon>
        <taxon>Neopterygii</taxon>
        <taxon>Teleostei</taxon>
        <taxon>Neoteleostei</taxon>
        <taxon>Acanthomorphata</taxon>
        <taxon>Carangaria</taxon>
        <taxon>Pleuronectiformes</taxon>
        <taxon>Pleuronectoidei</taxon>
        <taxon>Pleuronectidae</taxon>
        <taxon>Pleuronectes</taxon>
    </lineage>
</organism>
<dbReference type="EMBL" id="CADEAL010004352">
    <property type="protein sequence ID" value="CAB1457676.1"/>
    <property type="molecule type" value="Genomic_DNA"/>
</dbReference>
<sequence length="114" mass="12793">MTEVLNIFQYIFPVLVVSIAVVLLCFYVHAKNKRAVYDVTTPTTQDNNPAAVNNIVSSEDEEDRHYDRLPPPYSSLDHPPPYSLFDPVLASLWPADSLPALGMYPIMLPLASHH</sequence>
<dbReference type="Proteomes" id="UP001153269">
    <property type="component" value="Unassembled WGS sequence"/>
</dbReference>
<keyword evidence="1" id="KW-0812">Transmembrane</keyword>
<keyword evidence="1" id="KW-0472">Membrane</keyword>
<evidence type="ECO:0000313" key="2">
    <source>
        <dbReference type="EMBL" id="CAB1457676.1"/>
    </source>
</evidence>
<evidence type="ECO:0000256" key="1">
    <source>
        <dbReference type="SAM" id="Phobius"/>
    </source>
</evidence>